<feature type="coiled-coil region" evidence="1">
    <location>
        <begin position="481"/>
        <end position="517"/>
    </location>
</feature>
<proteinExistence type="predicted"/>
<feature type="region of interest" description="Disordered" evidence="2">
    <location>
        <begin position="131"/>
        <end position="165"/>
    </location>
</feature>
<keyword evidence="4" id="KW-1185">Reference proteome</keyword>
<dbReference type="AlphaFoldDB" id="A0A8J4X3R9"/>
<name>A0A8J4X3R9_CLAMG</name>
<dbReference type="InterPro" id="IPR052270">
    <property type="entry name" value="CACF_protein"/>
</dbReference>
<reference evidence="3" key="1">
    <citation type="submission" date="2020-07" db="EMBL/GenBank/DDBJ databases">
        <title>Clarias magur genome sequencing, assembly and annotation.</title>
        <authorList>
            <person name="Kushwaha B."/>
            <person name="Kumar R."/>
            <person name="Das P."/>
            <person name="Joshi C.G."/>
            <person name="Kumar D."/>
            <person name="Nagpure N.S."/>
            <person name="Pandey M."/>
            <person name="Agarwal S."/>
            <person name="Srivastava S."/>
            <person name="Singh M."/>
            <person name="Sahoo L."/>
            <person name="Jayasankar P."/>
            <person name="Meher P.K."/>
            <person name="Koringa P.G."/>
            <person name="Iquebal M.A."/>
            <person name="Das S.P."/>
            <person name="Bit A."/>
            <person name="Patnaik S."/>
            <person name="Patel N."/>
            <person name="Shah T.M."/>
            <person name="Hinsu A."/>
            <person name="Jena J.K."/>
        </authorList>
    </citation>
    <scope>NUCLEOTIDE SEQUENCE</scope>
    <source>
        <strain evidence="3">CIFAMagur01</strain>
        <tissue evidence="3">Testis</tissue>
    </source>
</reference>
<dbReference type="EMBL" id="QNUK01000071">
    <property type="protein sequence ID" value="KAF5903632.1"/>
    <property type="molecule type" value="Genomic_DNA"/>
</dbReference>
<accession>A0A8J4X3R9</accession>
<feature type="compositionally biased region" description="Acidic residues" evidence="2">
    <location>
        <begin position="61"/>
        <end position="76"/>
    </location>
</feature>
<dbReference type="Proteomes" id="UP000727407">
    <property type="component" value="Unassembled WGS sequence"/>
</dbReference>
<protein>
    <submittedName>
        <fullName evidence="3">Coiled-coil domain-containing protein</fullName>
    </submittedName>
</protein>
<feature type="coiled-coil region" evidence="1">
    <location>
        <begin position="312"/>
        <end position="339"/>
    </location>
</feature>
<dbReference type="PANTHER" id="PTHR22028">
    <property type="entry name" value="SFI1 SPINDLE BODY DOMAIN-CONTAINING PROTEIN-RELATED"/>
    <property type="match status" value="1"/>
</dbReference>
<feature type="compositionally biased region" description="Basic and acidic residues" evidence="2">
    <location>
        <begin position="214"/>
        <end position="232"/>
    </location>
</feature>
<feature type="compositionally biased region" description="Basic and acidic residues" evidence="2">
    <location>
        <begin position="563"/>
        <end position="626"/>
    </location>
</feature>
<evidence type="ECO:0000313" key="4">
    <source>
        <dbReference type="Proteomes" id="UP000727407"/>
    </source>
</evidence>
<evidence type="ECO:0000256" key="2">
    <source>
        <dbReference type="SAM" id="MobiDB-lite"/>
    </source>
</evidence>
<feature type="region of interest" description="Disordered" evidence="2">
    <location>
        <begin position="214"/>
        <end position="248"/>
    </location>
</feature>
<dbReference type="PANTHER" id="PTHR22028:SF5">
    <property type="entry name" value="COILED-COIL DOMAIN-CONTAINING PROTEIN 191"/>
    <property type="match status" value="1"/>
</dbReference>
<organism evidence="3 4">
    <name type="scientific">Clarias magur</name>
    <name type="common">Asian catfish</name>
    <name type="synonym">Macropteronotus magur</name>
    <dbReference type="NCBI Taxonomy" id="1594786"/>
    <lineage>
        <taxon>Eukaryota</taxon>
        <taxon>Metazoa</taxon>
        <taxon>Chordata</taxon>
        <taxon>Craniata</taxon>
        <taxon>Vertebrata</taxon>
        <taxon>Euteleostomi</taxon>
        <taxon>Actinopterygii</taxon>
        <taxon>Neopterygii</taxon>
        <taxon>Teleostei</taxon>
        <taxon>Ostariophysi</taxon>
        <taxon>Siluriformes</taxon>
        <taxon>Clariidae</taxon>
        <taxon>Clarias</taxon>
    </lineage>
</organism>
<dbReference type="OrthoDB" id="6256972at2759"/>
<keyword evidence="1" id="KW-0175">Coiled coil</keyword>
<comment type="caution">
    <text evidence="3">The sequence shown here is derived from an EMBL/GenBank/DDBJ whole genome shotgun (WGS) entry which is preliminary data.</text>
</comment>
<evidence type="ECO:0000256" key="1">
    <source>
        <dbReference type="SAM" id="Coils"/>
    </source>
</evidence>
<feature type="region of interest" description="Disordered" evidence="2">
    <location>
        <begin position="530"/>
        <end position="626"/>
    </location>
</feature>
<sequence>MASEFAVSEVFSSRKKHTAKMSRIVALQSTDQLQDHDDAFSEAQTILSDWMNKKLRLELEVDEDEEEKEDEEEQIEEQPAHSNYKNFNGIYSQLAAEDESFEVRHFLQDLMEKDVMHSEVAQGLWLDADDEKKRGRDPNVTMEVRHQQVKERRAQREAERERRLREQEAQKEALAEFKRLECEEQRKREKEAQRQEALLQQEVVRLRRLVREKRSTEQQGRKRDQEKLENQDSTKNTVTPKPGFVTQRQLRHREAEVEARVCTLNLQCTHKHFSAWYSLVLERRMRLGKAAALCDWRRQLRAWRAWRDLVWERRKEKEAERMEEELRQENRRRQLAQESDRRRLLRRCLGDWRLWCRMERERRELLSQQEETRRKMTALIDAAASGKLTTKNCTEPPITAPQTESLNRAGDATQLAQVPVQRAASAPSTPTQAWQVTRRHAAASPAEAREGQKLSGAPRCQSAEMRGGRYDHRHLAQQRTIAEQKRRLKEQQDVIAELQERQKILELRQEAEKAEQLAVRLKLFPSQNVFKTSHGSKGESGAGRPAPKEHDGQPAAAHSSLRAMEERARQRAERRRELEEMKRKREEEKRAQMKAEEEERQKQERIEAERKKEEWRKKKERETEKQRRAELEQKLLKQAGEHYLRSLLLYRGITPWKRLVKQSHANDQKAEVHRTQALQRRCFLRWRHTTDEALVKKKSHADQLYERILLQRALSRWKMFKLLQSHLEVQAEHFHAIQTQRKVLKVLLDYAMQQRLEGWDKEQRADEYSARREVSRCFAAWRRLPATLQEHREREDRREQLRRKVSEILPDFRPAPVDDVWSSASHV</sequence>
<feature type="region of interest" description="Disordered" evidence="2">
    <location>
        <begin position="440"/>
        <end position="465"/>
    </location>
</feature>
<feature type="region of interest" description="Disordered" evidence="2">
    <location>
        <begin position="61"/>
        <end position="81"/>
    </location>
</feature>
<evidence type="ECO:0000313" key="3">
    <source>
        <dbReference type="EMBL" id="KAF5903632.1"/>
    </source>
</evidence>
<gene>
    <name evidence="3" type="primary">ccdc191</name>
    <name evidence="3" type="ORF">DAT39_006734</name>
</gene>